<reference evidence="10 11" key="1">
    <citation type="submission" date="2018-09" db="EMBL/GenBank/DDBJ databases">
        <authorList>
            <person name="Zhu H."/>
        </authorList>
    </citation>
    <scope>NUCLEOTIDE SEQUENCE [LARGE SCALE GENOMIC DNA]</scope>
    <source>
        <strain evidence="10 11">K2R01-6</strain>
    </source>
</reference>
<evidence type="ECO:0000259" key="8">
    <source>
        <dbReference type="Pfam" id="PF02770"/>
    </source>
</evidence>
<accession>A0A418WQV7</accession>
<evidence type="ECO:0000256" key="2">
    <source>
        <dbReference type="ARBA" id="ARBA00009347"/>
    </source>
</evidence>
<evidence type="ECO:0000256" key="1">
    <source>
        <dbReference type="ARBA" id="ARBA00001974"/>
    </source>
</evidence>
<dbReference type="GO" id="GO:0050660">
    <property type="term" value="F:flavin adenine dinucleotide binding"/>
    <property type="evidence" value="ECO:0007669"/>
    <property type="project" value="InterPro"/>
</dbReference>
<feature type="domain" description="Acyl-CoA oxidase/dehydrogenase middle" evidence="8">
    <location>
        <begin position="122"/>
        <end position="214"/>
    </location>
</feature>
<comment type="caution">
    <text evidence="10">The sequence shown here is derived from an EMBL/GenBank/DDBJ whole genome shotgun (WGS) entry which is preliminary data.</text>
</comment>
<organism evidence="10 11">
    <name type="scientific">Sphingomonas cavernae</name>
    <dbReference type="NCBI Taxonomy" id="2320861"/>
    <lineage>
        <taxon>Bacteria</taxon>
        <taxon>Pseudomonadati</taxon>
        <taxon>Pseudomonadota</taxon>
        <taxon>Alphaproteobacteria</taxon>
        <taxon>Sphingomonadales</taxon>
        <taxon>Sphingomonadaceae</taxon>
        <taxon>Sphingomonas</taxon>
    </lineage>
</organism>
<keyword evidence="5 6" id="KW-0560">Oxidoreductase</keyword>
<dbReference type="RefSeq" id="WP_119759975.1">
    <property type="nucleotide sequence ID" value="NZ_QYUM01000002.1"/>
</dbReference>
<evidence type="ECO:0000256" key="6">
    <source>
        <dbReference type="RuleBase" id="RU362125"/>
    </source>
</evidence>
<feature type="domain" description="Acyl-CoA dehydrogenase/oxidase C-terminal" evidence="7">
    <location>
        <begin position="226"/>
        <end position="374"/>
    </location>
</feature>
<gene>
    <name evidence="10" type="ORF">D3876_04780</name>
</gene>
<comment type="cofactor">
    <cofactor evidence="1 6">
        <name>FAD</name>
        <dbReference type="ChEBI" id="CHEBI:57692"/>
    </cofactor>
</comment>
<evidence type="ECO:0000259" key="9">
    <source>
        <dbReference type="Pfam" id="PF02771"/>
    </source>
</evidence>
<sequence>MDFTLNTEQQLLSDSVARFIQTEYDFETRAKSVGSGDQRRASRWDTFAANGWLAAAVPGDLGGWGGTAVETAVISQQLGRALFAGPWLGSAVLATQVLIASGNQALIREWLPLLCDGSRRLALAYSEQGARGIAHIVETRATKDGATHRISGRKTLVLGGLGVDAFIVSARSDGAINDRNGVGLFLVAADAAGLSMTATKLHDGTEAADLAFEEVPATVISSNAADGLDGLEYGLSHAMLALCAELVGCMERSIEITAEYLRTRKQFGVPIGSFQSLQHRMADMVAEMELARSMLFAALASFENDDVATHRRVLDGAKTLITTAARNVCGQGIQLHGGIGMTEECAIGHYFKRAVVADALFGSSSLHEAACAAALQDELRAVHA</sequence>
<keyword evidence="3 6" id="KW-0285">Flavoprotein</keyword>
<dbReference type="Gene3D" id="1.20.140.10">
    <property type="entry name" value="Butyryl-CoA Dehydrogenase, subunit A, domain 3"/>
    <property type="match status" value="1"/>
</dbReference>
<dbReference type="Pfam" id="PF02771">
    <property type="entry name" value="Acyl-CoA_dh_N"/>
    <property type="match status" value="1"/>
</dbReference>
<dbReference type="InterPro" id="IPR036250">
    <property type="entry name" value="AcylCo_DH-like_C"/>
</dbReference>
<name>A0A418WQV7_9SPHN</name>
<dbReference type="InterPro" id="IPR009075">
    <property type="entry name" value="AcylCo_DH/oxidase_C"/>
</dbReference>
<proteinExistence type="inferred from homology"/>
<dbReference type="Pfam" id="PF00441">
    <property type="entry name" value="Acyl-CoA_dh_1"/>
    <property type="match status" value="1"/>
</dbReference>
<dbReference type="Gene3D" id="2.40.110.10">
    <property type="entry name" value="Butyryl-CoA Dehydrogenase, subunit A, domain 2"/>
    <property type="match status" value="1"/>
</dbReference>
<dbReference type="InterPro" id="IPR013786">
    <property type="entry name" value="AcylCoA_DH/ox_N"/>
</dbReference>
<dbReference type="OrthoDB" id="7328575at2"/>
<evidence type="ECO:0000313" key="10">
    <source>
        <dbReference type="EMBL" id="RJF93628.1"/>
    </source>
</evidence>
<dbReference type="Pfam" id="PF02770">
    <property type="entry name" value="Acyl-CoA_dh_M"/>
    <property type="match status" value="1"/>
</dbReference>
<dbReference type="PANTHER" id="PTHR43884">
    <property type="entry name" value="ACYL-COA DEHYDROGENASE"/>
    <property type="match status" value="1"/>
</dbReference>
<dbReference type="CDD" id="cd00567">
    <property type="entry name" value="ACAD"/>
    <property type="match status" value="1"/>
</dbReference>
<dbReference type="Gene3D" id="1.10.540.10">
    <property type="entry name" value="Acyl-CoA dehydrogenase/oxidase, N-terminal domain"/>
    <property type="match status" value="1"/>
</dbReference>
<dbReference type="AlphaFoldDB" id="A0A418WQV7"/>
<dbReference type="SUPFAM" id="SSF47203">
    <property type="entry name" value="Acyl-CoA dehydrogenase C-terminal domain-like"/>
    <property type="match status" value="1"/>
</dbReference>
<feature type="domain" description="Acyl-CoA dehydrogenase/oxidase N-terminal" evidence="9">
    <location>
        <begin position="7"/>
        <end position="117"/>
    </location>
</feature>
<dbReference type="PANTHER" id="PTHR43884:SF20">
    <property type="entry name" value="ACYL-COA DEHYDROGENASE FADE28"/>
    <property type="match status" value="1"/>
</dbReference>
<dbReference type="SUPFAM" id="SSF56645">
    <property type="entry name" value="Acyl-CoA dehydrogenase NM domain-like"/>
    <property type="match status" value="1"/>
</dbReference>
<dbReference type="InterPro" id="IPR009100">
    <property type="entry name" value="AcylCoA_DH/oxidase_NM_dom_sf"/>
</dbReference>
<evidence type="ECO:0000256" key="3">
    <source>
        <dbReference type="ARBA" id="ARBA00022630"/>
    </source>
</evidence>
<dbReference type="InterPro" id="IPR046373">
    <property type="entry name" value="Acyl-CoA_Oxase/DH_mid-dom_sf"/>
</dbReference>
<evidence type="ECO:0000313" key="11">
    <source>
        <dbReference type="Proteomes" id="UP000286100"/>
    </source>
</evidence>
<evidence type="ECO:0000256" key="4">
    <source>
        <dbReference type="ARBA" id="ARBA00022827"/>
    </source>
</evidence>
<dbReference type="InterPro" id="IPR006091">
    <property type="entry name" value="Acyl-CoA_Oxase/DH_mid-dom"/>
</dbReference>
<protein>
    <submittedName>
        <fullName evidence="10">Acyl-CoA dehydrogenase</fullName>
    </submittedName>
</protein>
<dbReference type="Proteomes" id="UP000286100">
    <property type="component" value="Unassembled WGS sequence"/>
</dbReference>
<keyword evidence="4 6" id="KW-0274">FAD</keyword>
<comment type="similarity">
    <text evidence="2 6">Belongs to the acyl-CoA dehydrogenase family.</text>
</comment>
<keyword evidence="11" id="KW-1185">Reference proteome</keyword>
<evidence type="ECO:0000256" key="5">
    <source>
        <dbReference type="ARBA" id="ARBA00023002"/>
    </source>
</evidence>
<evidence type="ECO:0000259" key="7">
    <source>
        <dbReference type="Pfam" id="PF00441"/>
    </source>
</evidence>
<dbReference type="InterPro" id="IPR037069">
    <property type="entry name" value="AcylCoA_DH/ox_N_sf"/>
</dbReference>
<dbReference type="EMBL" id="QYUM01000002">
    <property type="protein sequence ID" value="RJF93628.1"/>
    <property type="molecule type" value="Genomic_DNA"/>
</dbReference>
<dbReference type="GO" id="GO:0003995">
    <property type="term" value="F:acyl-CoA dehydrogenase activity"/>
    <property type="evidence" value="ECO:0007669"/>
    <property type="project" value="TreeGrafter"/>
</dbReference>